<keyword evidence="11 14" id="KW-0503">Monooxygenase</keyword>
<keyword evidence="7" id="KW-0256">Endoplasmic reticulum</keyword>
<evidence type="ECO:0008006" key="18">
    <source>
        <dbReference type="Google" id="ProtNLM"/>
    </source>
</evidence>
<dbReference type="InterPro" id="IPR050476">
    <property type="entry name" value="Insect_CytP450_Detox"/>
</dbReference>
<dbReference type="PRINTS" id="PR00385">
    <property type="entry name" value="P450"/>
</dbReference>
<evidence type="ECO:0000256" key="15">
    <source>
        <dbReference type="SAM" id="Phobius"/>
    </source>
</evidence>
<dbReference type="EMBL" id="JBDJPC010000007">
    <property type="protein sequence ID" value="KAL1495017.1"/>
    <property type="molecule type" value="Genomic_DNA"/>
</dbReference>
<evidence type="ECO:0000256" key="8">
    <source>
        <dbReference type="ARBA" id="ARBA00022848"/>
    </source>
</evidence>
<evidence type="ECO:0000256" key="4">
    <source>
        <dbReference type="ARBA" id="ARBA00010617"/>
    </source>
</evidence>
<dbReference type="PANTHER" id="PTHR24292">
    <property type="entry name" value="CYTOCHROME P450"/>
    <property type="match status" value="1"/>
</dbReference>
<dbReference type="PROSITE" id="PS00086">
    <property type="entry name" value="CYTOCHROME_P450"/>
    <property type="match status" value="1"/>
</dbReference>
<evidence type="ECO:0000256" key="1">
    <source>
        <dbReference type="ARBA" id="ARBA00001971"/>
    </source>
</evidence>
<evidence type="ECO:0000256" key="9">
    <source>
        <dbReference type="ARBA" id="ARBA00023002"/>
    </source>
</evidence>
<comment type="cofactor">
    <cofactor evidence="1 13">
        <name>heme</name>
        <dbReference type="ChEBI" id="CHEBI:30413"/>
    </cofactor>
</comment>
<keyword evidence="17" id="KW-1185">Reference proteome</keyword>
<keyword evidence="15" id="KW-0812">Transmembrane</keyword>
<reference evidence="16 17" key="1">
    <citation type="submission" date="2024-05" db="EMBL/GenBank/DDBJ databases">
        <title>Genetic variation in Jamaican populations of the coffee berry borer (Hypothenemus hampei).</title>
        <authorList>
            <person name="Errbii M."/>
            <person name="Myrie A."/>
        </authorList>
    </citation>
    <scope>NUCLEOTIDE SEQUENCE [LARGE SCALE GENOMIC DNA]</scope>
    <source>
        <strain evidence="16">JA-Hopewell-2020-01-JO</strain>
        <tissue evidence="16">Whole body</tissue>
    </source>
</reference>
<name>A0ABD1EP31_HYPHA</name>
<sequence>MLKSVKYVHFLRYYGSYQFFQPSLFVRDLDLIKKITVKDFEYFHDHSSISNERSDPIVTQNLFSLKGEKWKRMRTTLTPAFTSSKMRQMFVLMNKAAENTTRFIVDRIEEQEKIEVEVEMKDFYSKYTNDVIASCAFGIHCNSLLNEDNDFFQMGKYFSSTFKGWRVFRALINAFFPSLAGFLGISLFPAFVSEFFKKIVKDTISFRERKQIVRPDLIHLLMQSRKGLLKADSSNLVQDVGFASKILEKEDCEYLECNTDLTDDLITAQALVFFIAGFETSSSILSLLSYELARNPDIQRKLQTEIDEYLKKTSGEWDYECILKMKYLDQVISETLRMYPPAFALNRICTKDYFIPAIKSGEKDLVVEKGCLVVIPTYGIHMSPEYFPDPDRFDPDRFCDANKTKIIPGTYLPFGRGPRNCIGKN</sequence>
<keyword evidence="8" id="KW-0492">Microsome</keyword>
<evidence type="ECO:0000256" key="14">
    <source>
        <dbReference type="RuleBase" id="RU000461"/>
    </source>
</evidence>
<dbReference type="GO" id="GO:0005789">
    <property type="term" value="C:endoplasmic reticulum membrane"/>
    <property type="evidence" value="ECO:0007669"/>
    <property type="project" value="UniProtKB-SubCell"/>
</dbReference>
<evidence type="ECO:0000256" key="10">
    <source>
        <dbReference type="ARBA" id="ARBA00023004"/>
    </source>
</evidence>
<accession>A0ABD1EP31</accession>
<keyword evidence="6 13" id="KW-0479">Metal-binding</keyword>
<dbReference type="InterPro" id="IPR002401">
    <property type="entry name" value="Cyt_P450_E_grp-I"/>
</dbReference>
<keyword evidence="5 13" id="KW-0349">Heme</keyword>
<comment type="subcellular location">
    <subcellularLocation>
        <location evidence="3">Endoplasmic reticulum membrane</location>
        <topology evidence="3">Peripheral membrane protein</topology>
    </subcellularLocation>
    <subcellularLocation>
        <location evidence="2">Microsome membrane</location>
        <topology evidence="2">Peripheral membrane protein</topology>
    </subcellularLocation>
</comment>
<evidence type="ECO:0000256" key="7">
    <source>
        <dbReference type="ARBA" id="ARBA00022824"/>
    </source>
</evidence>
<organism evidence="16 17">
    <name type="scientific">Hypothenemus hampei</name>
    <name type="common">Coffee berry borer</name>
    <dbReference type="NCBI Taxonomy" id="57062"/>
    <lineage>
        <taxon>Eukaryota</taxon>
        <taxon>Metazoa</taxon>
        <taxon>Ecdysozoa</taxon>
        <taxon>Arthropoda</taxon>
        <taxon>Hexapoda</taxon>
        <taxon>Insecta</taxon>
        <taxon>Pterygota</taxon>
        <taxon>Neoptera</taxon>
        <taxon>Endopterygota</taxon>
        <taxon>Coleoptera</taxon>
        <taxon>Polyphaga</taxon>
        <taxon>Cucujiformia</taxon>
        <taxon>Curculionidae</taxon>
        <taxon>Scolytinae</taxon>
        <taxon>Hypothenemus</taxon>
    </lineage>
</organism>
<dbReference type="PANTHER" id="PTHR24292:SF54">
    <property type="entry name" value="CYP9F3-RELATED"/>
    <property type="match status" value="1"/>
</dbReference>
<dbReference type="GO" id="GO:0046872">
    <property type="term" value="F:metal ion binding"/>
    <property type="evidence" value="ECO:0007669"/>
    <property type="project" value="UniProtKB-KW"/>
</dbReference>
<keyword evidence="15" id="KW-1133">Transmembrane helix</keyword>
<dbReference type="PRINTS" id="PR00463">
    <property type="entry name" value="EP450I"/>
</dbReference>
<dbReference type="Gene3D" id="1.10.630.10">
    <property type="entry name" value="Cytochrome P450"/>
    <property type="match status" value="1"/>
</dbReference>
<evidence type="ECO:0000256" key="3">
    <source>
        <dbReference type="ARBA" id="ARBA00004406"/>
    </source>
</evidence>
<dbReference type="SUPFAM" id="SSF48264">
    <property type="entry name" value="Cytochrome P450"/>
    <property type="match status" value="1"/>
</dbReference>
<evidence type="ECO:0000256" key="2">
    <source>
        <dbReference type="ARBA" id="ARBA00004174"/>
    </source>
</evidence>
<dbReference type="Pfam" id="PF00067">
    <property type="entry name" value="p450"/>
    <property type="match status" value="1"/>
</dbReference>
<evidence type="ECO:0000256" key="13">
    <source>
        <dbReference type="PIRSR" id="PIRSR602401-1"/>
    </source>
</evidence>
<dbReference type="InterPro" id="IPR001128">
    <property type="entry name" value="Cyt_P450"/>
</dbReference>
<gene>
    <name evidence="16" type="ORF">ABEB36_010507</name>
</gene>
<dbReference type="InterPro" id="IPR036396">
    <property type="entry name" value="Cyt_P450_sf"/>
</dbReference>
<feature type="transmembrane region" description="Helical" evidence="15">
    <location>
        <begin position="170"/>
        <end position="192"/>
    </location>
</feature>
<dbReference type="CDD" id="cd11056">
    <property type="entry name" value="CYP6-like"/>
    <property type="match status" value="1"/>
</dbReference>
<dbReference type="AlphaFoldDB" id="A0ABD1EP31"/>
<protein>
    <recommendedName>
        <fullName evidence="18">Cytochrome P450</fullName>
    </recommendedName>
</protein>
<evidence type="ECO:0000313" key="16">
    <source>
        <dbReference type="EMBL" id="KAL1495017.1"/>
    </source>
</evidence>
<comment type="similarity">
    <text evidence="4 14">Belongs to the cytochrome P450 family.</text>
</comment>
<dbReference type="InterPro" id="IPR017972">
    <property type="entry name" value="Cyt_P450_CS"/>
</dbReference>
<keyword evidence="12 15" id="KW-0472">Membrane</keyword>
<dbReference type="GO" id="GO:0004497">
    <property type="term" value="F:monooxygenase activity"/>
    <property type="evidence" value="ECO:0007669"/>
    <property type="project" value="UniProtKB-KW"/>
</dbReference>
<feature type="binding site" description="axial binding residue" evidence="13">
    <location>
        <position position="421"/>
    </location>
    <ligand>
        <name>heme</name>
        <dbReference type="ChEBI" id="CHEBI:30413"/>
    </ligand>
    <ligandPart>
        <name>Fe</name>
        <dbReference type="ChEBI" id="CHEBI:18248"/>
    </ligandPart>
</feature>
<proteinExistence type="inferred from homology"/>
<dbReference type="Proteomes" id="UP001566132">
    <property type="component" value="Unassembled WGS sequence"/>
</dbReference>
<evidence type="ECO:0000256" key="6">
    <source>
        <dbReference type="ARBA" id="ARBA00022723"/>
    </source>
</evidence>
<keyword evidence="10 13" id="KW-0408">Iron</keyword>
<comment type="caution">
    <text evidence="16">The sequence shown here is derived from an EMBL/GenBank/DDBJ whole genome shotgun (WGS) entry which is preliminary data.</text>
</comment>
<evidence type="ECO:0000313" key="17">
    <source>
        <dbReference type="Proteomes" id="UP001566132"/>
    </source>
</evidence>
<evidence type="ECO:0000256" key="12">
    <source>
        <dbReference type="ARBA" id="ARBA00023136"/>
    </source>
</evidence>
<evidence type="ECO:0000256" key="5">
    <source>
        <dbReference type="ARBA" id="ARBA00022617"/>
    </source>
</evidence>
<dbReference type="FunFam" id="1.10.630.10:FF:000042">
    <property type="entry name" value="Cytochrome P450"/>
    <property type="match status" value="1"/>
</dbReference>
<keyword evidence="9 14" id="KW-0560">Oxidoreductase</keyword>
<evidence type="ECO:0000256" key="11">
    <source>
        <dbReference type="ARBA" id="ARBA00023033"/>
    </source>
</evidence>